<evidence type="ECO:0000313" key="2">
    <source>
        <dbReference type="EMBL" id="MDQ0642623.1"/>
    </source>
</evidence>
<keyword evidence="3" id="KW-1185">Reference proteome</keyword>
<evidence type="ECO:0000313" key="3">
    <source>
        <dbReference type="Proteomes" id="UP001239085"/>
    </source>
</evidence>
<sequence>MKITTSGSGASPSSGYILNGSSVSFGSEPERPRPDRRSVKKDRRIFALIFLAPFVIGAVILFVGLFGSPSVRDIEVSATSAIVSMGAEEVAVVTYSDNSRPGLFESALQMRIAAIRMNDGEQLWDRKLNDDLIGDAVVLAGDAQWVYVGTDHGLVILDAASGEVHAEGTGIDGLGQDVVLAASAYGYDPDANTVMVLSSTGDILQIPVGQTRATPADNALASVWQGVLSASPWVDDSHLTETVGVAAEQDGTVYSIVSVAESVQRDALEVTRPEETSRRLAEFVDATILPVSGAAPRLGALLDTGKFFDEEQFFEEESIPEPAGIGYGFLLVQHRESINAERVLLSVVDAATGEIMASSEMQDDAVRALTGAEGGTAVISSAPEAWSANQLLILGADGTLTVVPIGALPWWLTLLD</sequence>
<dbReference type="RefSeq" id="WP_307358506.1">
    <property type="nucleotide sequence ID" value="NZ_JAUSXK010000001.1"/>
</dbReference>
<dbReference type="EMBL" id="JAUSXK010000001">
    <property type="protein sequence ID" value="MDQ0642623.1"/>
    <property type="molecule type" value="Genomic_DNA"/>
</dbReference>
<feature type="transmembrane region" description="Helical" evidence="1">
    <location>
        <begin position="45"/>
        <end position="67"/>
    </location>
</feature>
<gene>
    <name evidence="2" type="ORF">QFZ46_000783</name>
</gene>
<accession>A0ABU0P5M0</accession>
<dbReference type="Gene3D" id="2.130.10.10">
    <property type="entry name" value="YVTN repeat-like/Quinoprotein amine dehydrogenase"/>
    <property type="match status" value="1"/>
</dbReference>
<proteinExistence type="predicted"/>
<keyword evidence="1" id="KW-0812">Transmembrane</keyword>
<keyword evidence="1" id="KW-1133">Transmembrane helix</keyword>
<dbReference type="NCBIfam" id="NF041516">
    <property type="entry name" value="PA2928_fam"/>
    <property type="match status" value="1"/>
</dbReference>
<dbReference type="InterPro" id="IPR011047">
    <property type="entry name" value="Quinoprotein_ADH-like_sf"/>
</dbReference>
<dbReference type="InterPro" id="IPR015943">
    <property type="entry name" value="WD40/YVTN_repeat-like_dom_sf"/>
</dbReference>
<comment type="caution">
    <text evidence="2">The sequence shown here is derived from an EMBL/GenBank/DDBJ whole genome shotgun (WGS) entry which is preliminary data.</text>
</comment>
<evidence type="ECO:0000256" key="1">
    <source>
        <dbReference type="SAM" id="Phobius"/>
    </source>
</evidence>
<keyword evidence="1" id="KW-0472">Membrane</keyword>
<name>A0ABU0P5M0_9MICO</name>
<dbReference type="SUPFAM" id="SSF50998">
    <property type="entry name" value="Quinoprotein alcohol dehydrogenase-like"/>
    <property type="match status" value="1"/>
</dbReference>
<dbReference type="Proteomes" id="UP001239085">
    <property type="component" value="Unassembled WGS sequence"/>
</dbReference>
<dbReference type="InterPro" id="IPR048161">
    <property type="entry name" value="PA2928-like"/>
</dbReference>
<evidence type="ECO:0008006" key="4">
    <source>
        <dbReference type="Google" id="ProtNLM"/>
    </source>
</evidence>
<protein>
    <recommendedName>
        <fullName evidence="4">PQQ-like domain-containing protein</fullName>
    </recommendedName>
</protein>
<organism evidence="2 3">
    <name type="scientific">Microbacterium murale</name>
    <dbReference type="NCBI Taxonomy" id="1081040"/>
    <lineage>
        <taxon>Bacteria</taxon>
        <taxon>Bacillati</taxon>
        <taxon>Actinomycetota</taxon>
        <taxon>Actinomycetes</taxon>
        <taxon>Micrococcales</taxon>
        <taxon>Microbacteriaceae</taxon>
        <taxon>Microbacterium</taxon>
    </lineage>
</organism>
<reference evidence="2 3" key="1">
    <citation type="submission" date="2023-07" db="EMBL/GenBank/DDBJ databases">
        <title>Comparative genomics of wheat-associated soil bacteria to identify genetic determinants of phenazine resistance.</title>
        <authorList>
            <person name="Mouncey N."/>
        </authorList>
    </citation>
    <scope>NUCLEOTIDE SEQUENCE [LARGE SCALE GENOMIC DNA]</scope>
    <source>
        <strain evidence="2 3">W2I7</strain>
    </source>
</reference>